<comment type="catalytic activity">
    <reaction evidence="1">
        <text>uridine(34) in tRNA + AH2 + O2 = 5-hydroxyuridine(34) in tRNA + A + H2O</text>
        <dbReference type="Rhea" id="RHEA:64224"/>
        <dbReference type="Rhea" id="RHEA-COMP:11727"/>
        <dbReference type="Rhea" id="RHEA-COMP:13381"/>
        <dbReference type="ChEBI" id="CHEBI:13193"/>
        <dbReference type="ChEBI" id="CHEBI:15377"/>
        <dbReference type="ChEBI" id="CHEBI:15379"/>
        <dbReference type="ChEBI" id="CHEBI:17499"/>
        <dbReference type="ChEBI" id="CHEBI:65315"/>
        <dbReference type="ChEBI" id="CHEBI:136877"/>
    </reaction>
</comment>
<dbReference type="Pfam" id="PF00581">
    <property type="entry name" value="Rhodanese"/>
    <property type="match status" value="1"/>
</dbReference>
<comment type="caution">
    <text evidence="3">The sequence shown here is derived from an EMBL/GenBank/DDBJ whole genome shotgun (WGS) entry which is preliminary data.</text>
</comment>
<dbReference type="CDD" id="cd01518">
    <property type="entry name" value="RHOD_YceA"/>
    <property type="match status" value="1"/>
</dbReference>
<evidence type="ECO:0000259" key="2">
    <source>
        <dbReference type="PROSITE" id="PS50206"/>
    </source>
</evidence>
<dbReference type="SUPFAM" id="SSF52821">
    <property type="entry name" value="Rhodanese/Cell cycle control phosphatase"/>
    <property type="match status" value="1"/>
</dbReference>
<dbReference type="EC" id="1.14.-.-" evidence="1"/>
<dbReference type="RefSeq" id="WP_205111368.1">
    <property type="nucleotide sequence ID" value="NZ_BAAAHT010000001.1"/>
</dbReference>
<reference evidence="3 4" key="1">
    <citation type="submission" date="2021-01" db="EMBL/GenBank/DDBJ databases">
        <title>Sequencing the genomes of 1000 actinobacteria strains.</title>
        <authorList>
            <person name="Klenk H.-P."/>
        </authorList>
    </citation>
    <scope>NUCLEOTIDE SEQUENCE [LARGE SCALE GENOMIC DNA]</scope>
    <source>
        <strain evidence="3 4">DSM 13057</strain>
    </source>
</reference>
<dbReference type="InterPro" id="IPR040503">
    <property type="entry name" value="TRHO_N"/>
</dbReference>
<comment type="similarity">
    <text evidence="1">Belongs to the TrhO family.</text>
</comment>
<dbReference type="InterPro" id="IPR020936">
    <property type="entry name" value="TrhO"/>
</dbReference>
<dbReference type="Gene3D" id="3.30.70.100">
    <property type="match status" value="1"/>
</dbReference>
<dbReference type="SMART" id="SM00450">
    <property type="entry name" value="RHOD"/>
    <property type="match status" value="1"/>
</dbReference>
<gene>
    <name evidence="1" type="primary">trhO</name>
    <name evidence="3" type="ORF">JOE66_003344</name>
</gene>
<dbReference type="PANTHER" id="PTHR43268">
    <property type="entry name" value="THIOSULFATE SULFURTRANSFERASE/RHODANESE-LIKE DOMAIN-CONTAINING PROTEIN 2"/>
    <property type="match status" value="1"/>
</dbReference>
<accession>A0ABS2L9E4</accession>
<dbReference type="Proteomes" id="UP000776164">
    <property type="component" value="Unassembled WGS sequence"/>
</dbReference>
<dbReference type="PANTHER" id="PTHR43268:SF6">
    <property type="entry name" value="THIOSULFATE SULFURTRANSFERASE_RHODANESE-LIKE DOMAIN-CONTAINING PROTEIN 2"/>
    <property type="match status" value="1"/>
</dbReference>
<dbReference type="PROSITE" id="PS50206">
    <property type="entry name" value="RHODANESE_3"/>
    <property type="match status" value="1"/>
</dbReference>
<proteinExistence type="inferred from homology"/>
<dbReference type="HAMAP" id="MF_00469">
    <property type="entry name" value="TrhO"/>
    <property type="match status" value="1"/>
</dbReference>
<keyword evidence="4" id="KW-1185">Reference proteome</keyword>
<dbReference type="InterPro" id="IPR036873">
    <property type="entry name" value="Rhodanese-like_dom_sf"/>
</dbReference>
<dbReference type="InterPro" id="IPR001763">
    <property type="entry name" value="Rhodanese-like_dom"/>
</dbReference>
<dbReference type="NCBIfam" id="NF001134">
    <property type="entry name" value="PRK00142.1-2"/>
    <property type="match status" value="1"/>
</dbReference>
<evidence type="ECO:0000313" key="4">
    <source>
        <dbReference type="Proteomes" id="UP000776164"/>
    </source>
</evidence>
<protein>
    <recommendedName>
        <fullName evidence="1">tRNA uridine(34) hydroxylase</fullName>
        <ecNumber evidence="1">1.14.-.-</ecNumber>
    </recommendedName>
    <alternativeName>
        <fullName evidence="1">tRNA hydroxylation protein O</fullName>
    </alternativeName>
</protein>
<dbReference type="InterPro" id="IPR022111">
    <property type="entry name" value="Rhodanese_C"/>
</dbReference>
<dbReference type="Pfam" id="PF17773">
    <property type="entry name" value="UPF0176_N"/>
    <property type="match status" value="1"/>
</dbReference>
<name>A0ABS2L9E4_9MICO</name>
<organism evidence="3 4">
    <name type="scientific">Subtercola frigoramans</name>
    <dbReference type="NCBI Taxonomy" id="120298"/>
    <lineage>
        <taxon>Bacteria</taxon>
        <taxon>Bacillati</taxon>
        <taxon>Actinomycetota</taxon>
        <taxon>Actinomycetes</taxon>
        <taxon>Micrococcales</taxon>
        <taxon>Microbacteriaceae</taxon>
        <taxon>Subtercola</taxon>
    </lineage>
</organism>
<keyword evidence="1" id="KW-0560">Oxidoreductase</keyword>
<dbReference type="EMBL" id="JAFBBU010000001">
    <property type="protein sequence ID" value="MBM7473710.1"/>
    <property type="molecule type" value="Genomic_DNA"/>
</dbReference>
<feature type="domain" description="Rhodanese" evidence="2">
    <location>
        <begin position="160"/>
        <end position="255"/>
    </location>
</feature>
<comment type="function">
    <text evidence="1">Catalyzes oxygen-dependent 5-hydroxyuridine (ho5U) modification at position 34 in tRNAs.</text>
</comment>
<evidence type="ECO:0000313" key="3">
    <source>
        <dbReference type="EMBL" id="MBM7473710.1"/>
    </source>
</evidence>
<sequence length="330" mass="35599">MAVSKIILYYAFVPLPDPEAIRLWQRDLCESLGLRGRIVISTQGINCTLGGELSAMKLYVRKTREYTGFAGLDVKWSDGRGLAADPSADTEAGRPMLLSSAVAPHGYSVDFPRLSVKVRDEIVSFGAPGELRVDDRGVVGGGTKLSPRDLHTLVDAQKAAGDEVVFFDGRNSFEAEIGRFDGAIVPEVSNTREFVAELDSGKYDHLKSKPVVTYCTGGIRCEVLSSLMASRGFEHVYQLDGGIVRYGETFGDTGLWKGSLYVFDNRLSVNFSPDARPIGSCYRCGSPTSSMQNCADPSCRAQLVICDDCSSTALAVCELHSASLTSPPLG</sequence>
<keyword evidence="1" id="KW-0819">tRNA processing</keyword>
<dbReference type="Gene3D" id="3.40.250.10">
    <property type="entry name" value="Rhodanese-like domain"/>
    <property type="match status" value="1"/>
</dbReference>
<dbReference type="Pfam" id="PF12368">
    <property type="entry name" value="Rhodanese_C"/>
    <property type="match status" value="1"/>
</dbReference>
<evidence type="ECO:0000256" key="1">
    <source>
        <dbReference type="HAMAP-Rule" id="MF_00469"/>
    </source>
</evidence>